<feature type="domain" description="Peptidase S1" evidence="12">
    <location>
        <begin position="93"/>
        <end position="313"/>
    </location>
</feature>
<evidence type="ECO:0000256" key="1">
    <source>
        <dbReference type="ARBA" id="ARBA00004239"/>
    </source>
</evidence>
<dbReference type="GO" id="GO:0005576">
    <property type="term" value="C:extracellular region"/>
    <property type="evidence" value="ECO:0007669"/>
    <property type="project" value="UniProtKB-SubCell"/>
</dbReference>
<dbReference type="PROSITE" id="PS50240">
    <property type="entry name" value="TRYPSIN_DOM"/>
    <property type="match status" value="7"/>
</dbReference>
<feature type="domain" description="Peptidase S1" evidence="12">
    <location>
        <begin position="456"/>
        <end position="742"/>
    </location>
</feature>
<comment type="similarity">
    <text evidence="2">Belongs to the peptidase S1 family.</text>
</comment>
<feature type="domain" description="Peptidase S1" evidence="12">
    <location>
        <begin position="1913"/>
        <end position="2136"/>
    </location>
</feature>
<dbReference type="PANTHER" id="PTHR24276:SF98">
    <property type="entry name" value="FI18310P1-RELATED"/>
    <property type="match status" value="1"/>
</dbReference>
<name>A0A4S2JBW4_9HYME</name>
<dbReference type="Pfam" id="PF00089">
    <property type="entry name" value="Trypsin"/>
    <property type="match status" value="12"/>
</dbReference>
<dbReference type="FunFam" id="2.40.10.10:FF:000036">
    <property type="entry name" value="Trypsin beta"/>
    <property type="match status" value="1"/>
</dbReference>
<evidence type="ECO:0000256" key="4">
    <source>
        <dbReference type="ARBA" id="ARBA00022670"/>
    </source>
</evidence>
<dbReference type="InterPro" id="IPR050430">
    <property type="entry name" value="Peptidase_S1"/>
</dbReference>
<dbReference type="PRINTS" id="PR00722">
    <property type="entry name" value="CHYMOTRYPSIN"/>
</dbReference>
<comment type="subcellular location">
    <subcellularLocation>
        <location evidence="1">Secreted</location>
        <location evidence="1">Extracellular space</location>
    </subcellularLocation>
</comment>
<feature type="domain" description="Peptidase S1" evidence="12">
    <location>
        <begin position="1205"/>
        <end position="1335"/>
    </location>
</feature>
<evidence type="ECO:0000256" key="7">
    <source>
        <dbReference type="ARBA" id="ARBA00022825"/>
    </source>
</evidence>
<dbReference type="Gene3D" id="2.40.10.10">
    <property type="entry name" value="Trypsin-like serine proteases"/>
    <property type="match status" value="18"/>
</dbReference>
<evidence type="ECO:0000259" key="12">
    <source>
        <dbReference type="PROSITE" id="PS50240"/>
    </source>
</evidence>
<dbReference type="InterPro" id="IPR018114">
    <property type="entry name" value="TRYPSIN_HIS"/>
</dbReference>
<dbReference type="FunFam" id="2.40.10.10:FF:000146">
    <property type="entry name" value="Serine protease 53"/>
    <property type="match status" value="1"/>
</dbReference>
<dbReference type="InterPro" id="IPR043504">
    <property type="entry name" value="Peptidase_S1_PA_chymotrypsin"/>
</dbReference>
<keyword evidence="4 11" id="KW-0645">Protease</keyword>
<dbReference type="FunFam" id="2.40.10.10:FF:000047">
    <property type="entry name" value="Trypsin eta"/>
    <property type="match status" value="1"/>
</dbReference>
<dbReference type="FunFam" id="2.40.10.10:FF:000068">
    <property type="entry name" value="transmembrane protease serine 2"/>
    <property type="match status" value="6"/>
</dbReference>
<dbReference type="EC" id="3.4.21.1" evidence="10"/>
<evidence type="ECO:0000313" key="14">
    <source>
        <dbReference type="Proteomes" id="UP000310200"/>
    </source>
</evidence>
<proteinExistence type="inferred from homology"/>
<keyword evidence="8" id="KW-0865">Zymogen</keyword>
<evidence type="ECO:0000256" key="5">
    <source>
        <dbReference type="ARBA" id="ARBA00022729"/>
    </source>
</evidence>
<dbReference type="SUPFAM" id="SSF50494">
    <property type="entry name" value="Trypsin-like serine proteases"/>
    <property type="match status" value="11"/>
</dbReference>
<dbReference type="EMBL" id="QBLH01003978">
    <property type="protein sequence ID" value="TGZ31947.1"/>
    <property type="molecule type" value="Genomic_DNA"/>
</dbReference>
<evidence type="ECO:0000256" key="11">
    <source>
        <dbReference type="RuleBase" id="RU363034"/>
    </source>
</evidence>
<dbReference type="InterPro" id="IPR033116">
    <property type="entry name" value="TRYPSIN_SER"/>
</dbReference>
<dbReference type="CDD" id="cd00190">
    <property type="entry name" value="Tryp_SPc"/>
    <property type="match status" value="8"/>
</dbReference>
<gene>
    <name evidence="13" type="ORF">DBV15_05710</name>
</gene>
<keyword evidence="14" id="KW-1185">Reference proteome</keyword>
<dbReference type="InterPro" id="IPR009003">
    <property type="entry name" value="Peptidase_S1_PA"/>
</dbReference>
<evidence type="ECO:0000256" key="3">
    <source>
        <dbReference type="ARBA" id="ARBA00022525"/>
    </source>
</evidence>
<evidence type="ECO:0000256" key="9">
    <source>
        <dbReference type="ARBA" id="ARBA00023157"/>
    </source>
</evidence>
<dbReference type="PROSITE" id="PS00135">
    <property type="entry name" value="TRYPSIN_SER"/>
    <property type="match status" value="3"/>
</dbReference>
<protein>
    <recommendedName>
        <fullName evidence="10">chymotrypsin</fullName>
        <ecNumber evidence="10">3.4.21.1</ecNumber>
    </recommendedName>
</protein>
<dbReference type="GO" id="GO:0016485">
    <property type="term" value="P:protein processing"/>
    <property type="evidence" value="ECO:0007669"/>
    <property type="project" value="UniProtKB-ARBA"/>
</dbReference>
<evidence type="ECO:0000256" key="6">
    <source>
        <dbReference type="ARBA" id="ARBA00022801"/>
    </source>
</evidence>
<organism evidence="13 14">
    <name type="scientific">Temnothorax longispinosus</name>
    <dbReference type="NCBI Taxonomy" id="300112"/>
    <lineage>
        <taxon>Eukaryota</taxon>
        <taxon>Metazoa</taxon>
        <taxon>Ecdysozoa</taxon>
        <taxon>Arthropoda</taxon>
        <taxon>Hexapoda</taxon>
        <taxon>Insecta</taxon>
        <taxon>Pterygota</taxon>
        <taxon>Neoptera</taxon>
        <taxon>Endopterygota</taxon>
        <taxon>Hymenoptera</taxon>
        <taxon>Apocrita</taxon>
        <taxon>Aculeata</taxon>
        <taxon>Formicoidea</taxon>
        <taxon>Formicidae</taxon>
        <taxon>Myrmicinae</taxon>
        <taxon>Temnothorax</taxon>
    </lineage>
</organism>
<evidence type="ECO:0000256" key="10">
    <source>
        <dbReference type="ARBA" id="ARBA00044036"/>
    </source>
</evidence>
<dbReference type="STRING" id="300112.A0A4S2JBW4"/>
<evidence type="ECO:0000256" key="8">
    <source>
        <dbReference type="ARBA" id="ARBA00023145"/>
    </source>
</evidence>
<dbReference type="SMART" id="SM00020">
    <property type="entry name" value="Tryp_SPc"/>
    <property type="match status" value="10"/>
</dbReference>
<reference evidence="13 14" key="1">
    <citation type="journal article" date="2019" name="Philos. Trans. R. Soc. Lond., B, Biol. Sci.">
        <title>Ant behaviour and brain gene expression of defending hosts depend on the ecological success of the intruding social parasite.</title>
        <authorList>
            <person name="Kaur R."/>
            <person name="Stoldt M."/>
            <person name="Jongepier E."/>
            <person name="Feldmeyer B."/>
            <person name="Menzel F."/>
            <person name="Bornberg-Bauer E."/>
            <person name="Foitzik S."/>
        </authorList>
    </citation>
    <scope>NUCLEOTIDE SEQUENCE [LARGE SCALE GENOMIC DNA]</scope>
    <source>
        <tissue evidence="13">Whole body</tissue>
    </source>
</reference>
<feature type="domain" description="Peptidase S1" evidence="12">
    <location>
        <begin position="1341"/>
        <end position="1887"/>
    </location>
</feature>
<feature type="domain" description="Peptidase S1" evidence="12">
    <location>
        <begin position="938"/>
        <end position="1196"/>
    </location>
</feature>
<dbReference type="InterPro" id="IPR001254">
    <property type="entry name" value="Trypsin_dom"/>
</dbReference>
<dbReference type="GO" id="GO:0004252">
    <property type="term" value="F:serine-type endopeptidase activity"/>
    <property type="evidence" value="ECO:0007669"/>
    <property type="project" value="UniProtKB-EC"/>
</dbReference>
<dbReference type="Proteomes" id="UP000310200">
    <property type="component" value="Unassembled WGS sequence"/>
</dbReference>
<keyword evidence="5" id="KW-0732">Signal</keyword>
<keyword evidence="6 11" id="KW-0378">Hydrolase</keyword>
<accession>A0A4S2JBW4</accession>
<dbReference type="PROSITE" id="PS00134">
    <property type="entry name" value="TRYPSIN_HIS"/>
    <property type="match status" value="6"/>
</dbReference>
<comment type="caution">
    <text evidence="13">The sequence shown here is derived from an EMBL/GenBank/DDBJ whole genome shotgun (WGS) entry which is preliminary data.</text>
</comment>
<feature type="domain" description="Peptidase S1" evidence="12">
    <location>
        <begin position="743"/>
        <end position="932"/>
    </location>
</feature>
<keyword evidence="7 11" id="KW-0720">Serine protease</keyword>
<dbReference type="PANTHER" id="PTHR24276">
    <property type="entry name" value="POLYSERASE-RELATED"/>
    <property type="match status" value="1"/>
</dbReference>
<keyword evidence="9" id="KW-1015">Disulfide bond</keyword>
<dbReference type="InterPro" id="IPR001314">
    <property type="entry name" value="Peptidase_S1A"/>
</dbReference>
<evidence type="ECO:0000256" key="2">
    <source>
        <dbReference type="ARBA" id="ARBA00007664"/>
    </source>
</evidence>
<sequence>MLILLGSATFLRTLFSQKRRAASDLAHHNTETHIEKYVIEERLPRSDTVRIGNAVSNRMRSFPLSLRSFQRACRYVNKTDILRLSKGLPASHIIGGADAPLGKYPHHVALKYQGRFRCGGSIINKRYILTAAHCVNDITNAKQVMVHAGTIYLNETGDAYQAESVTWHPGFDDYKLNHDVGLVRLNRDIVYTNVAKPIPLAQNDIAVADLPCAVSGWGRTSVNGPTPNTLQEITLKVYSHEKCKLVSWRITDNHVCTLTKVGEGVCYGDSGSALLAKGVQIGIASFVVPCALGVPDTFVKVSAYQDWIKEHMATQTFILLVEAMLRPASSHINYRNPGALRSLTVHAGTNLLSESGSVYRVKQAISHSNFDSIGFYKNPGALRSLTVHAGTNLLSESGSVYRVKQAISHSNFDSIGLSNDIGVLILTTPIEYTQYIQPIPLATSDVAPEGYPNIHIVGGSDAPPGKFPYQISLRKDGRHFCGGSIINRFRTPGALKNLTVHAGTNLLNESGSAYRVKQAIPHSNFNFMESSNDIGVLILTTPIEYTQYIQPIPLATSNIAPEGTSCTLSGWGTTSGDSGGPLVARGVQIGVVSFGAPCARGAPDVFTRVYDVASVSVNKDYDDYLLINDVGLIHLKTPIKYNTLVQPIKLSTNDSNVEGKPCTLSGWGTTRVGGNTPNNLQEIELVVYPQKECARVQQRVKNTHICTLTKSGEGACHGDSGGPLVANGVQIGIVSFGAPSPYIIGGKDAPIGKFPYQVSLRYYGVYKCGGSILNNYNILTAASCVAGLENRVNNLKVHVGTNFLNITGAAYDVASVSIHVNHLTGNDIALVHLKTPLTYSTLVQPINLMTSDENLDGKSCTLSGWGKKNDREISNNLQEIELRVYPQEKCRRLWAVKNTQLCTLTSEGEGACYGDQGSPLVANGVQIGIVSFALDPHIVGGTDALVGAHPYMVSLRLKNSLFCGGSIIAKRYILTAAHCLTRFTDPDDLKDVTVHAGTNLLSESGDVYKPEAAIIHPDFNLLLIRNDIGLLRLKTDIEYNKLVQPISVAKTNSVLVGDPCFLTGWGRLEYLGKIPDKLQKLNLQVYSQLKCKVAFLNVRNSHICAFSQYGQGACHGDSGSPLVANGLPGPQITGGNDALDDAYPYQVSLRTAHGEYHFCGGAIISEHYIITSAQCIVGFLKDPSKVYVAVGSNYLDDMVIYRAINLIVHAGYNKLLRINDIGLIRTLNTITFNDKVQPIALPTVDSNFDGYPVLATGWGRLWLNGPSPNRLQEIILRGYSHELCSRYEHVKKTHLCTFTMENEGACYGDGGGPLVANNELVGLMSYSYGPCGAGCLADTQVVGGTDAPDGMYPYQVSLKDATNGRHFCGGAIVSKKYIITAAHCLEGRRYPSDIQIGVGNNHLQSQIIYTANALIIHDNYNKAKHLNDIGLIKLSKDITFNKTITSTALISDNKNFEGVRLQVSGWGRLWAGGPIPARLQHVTVTGDSQKRCAAMYARPLHNITITDGHICTLESIGLPRPQIVGGTDAPDGLYPYQVSLNDRYTQTHLCGGAIVSKRYIITAAHCLERLNPRNVIIGVGSNLLYSQTTYKAEDLIIHPNYTRIIKIINDIPVLINVINDIGLIKLKKDIKFNSNTKPIALVSSDKNFDGVKGLIVTGWGNTSRRAAVIITPISANIKYALLKRVKEYAILIFACLIYYGAHGLPRPQIVGGIDAPDGLYPYQVSLKDSYTRTHLCGGAIVSKKYIITAAHCLEGLYYPHNVRVDVGNNLLYSQTTYTAKELIIHPNYNRTLAINDIGLIELKDDIKFDNNTKPIDLISSDKNFDGVGGLIVTGWGNTSGDSGGALIYNGELVGIASFGRERPCAAGFPDVFTRVFHYRDWVNEYINAGCNQQLNILLGLFTITHGCLADTQIVGGTNAPDGMYPYQVSLKDASNGRHFCGGAIVSKKYIITAAHCLAGRRYPSDIQIGVGSNNLQSQIIYTADALIIHDNYNKTQNLNDIALIKLSKDITFNKTITSTALISDNKNFENVRLQVSGWGRLWAGGPVPVRLQHVTVTGYSQKICAKIYAPINITVGHICTLESYDKGVCNGDSGGALTYEDKLVGIVSFAVPCAAGYPDVFTRVYYYRDWVNKYINAANN</sequence>
<keyword evidence="3" id="KW-0964">Secreted</keyword>
<evidence type="ECO:0000313" key="13">
    <source>
        <dbReference type="EMBL" id="TGZ31947.1"/>
    </source>
</evidence>